<dbReference type="Proteomes" id="UP001234178">
    <property type="component" value="Unassembled WGS sequence"/>
</dbReference>
<reference evidence="1 2" key="1">
    <citation type="journal article" date="2023" name="Nucleic Acids Res.">
        <title>The hologenome of Daphnia magna reveals possible DNA methylation and microbiome-mediated evolution of the host genome.</title>
        <authorList>
            <person name="Chaturvedi A."/>
            <person name="Li X."/>
            <person name="Dhandapani V."/>
            <person name="Marshall H."/>
            <person name="Kissane S."/>
            <person name="Cuenca-Cambronero M."/>
            <person name="Asole G."/>
            <person name="Calvet F."/>
            <person name="Ruiz-Romero M."/>
            <person name="Marangio P."/>
            <person name="Guigo R."/>
            <person name="Rago D."/>
            <person name="Mirbahai L."/>
            <person name="Eastwood N."/>
            <person name="Colbourne J.K."/>
            <person name="Zhou J."/>
            <person name="Mallon E."/>
            <person name="Orsini L."/>
        </authorList>
    </citation>
    <scope>NUCLEOTIDE SEQUENCE [LARGE SCALE GENOMIC DNA]</scope>
    <source>
        <strain evidence="1">LRV0_1</strain>
    </source>
</reference>
<protein>
    <submittedName>
        <fullName evidence="1">Uncharacterized protein</fullName>
    </submittedName>
</protein>
<gene>
    <name evidence="1" type="ORF">OUZ56_006913</name>
</gene>
<keyword evidence="2" id="KW-1185">Reference proteome</keyword>
<evidence type="ECO:0000313" key="2">
    <source>
        <dbReference type="Proteomes" id="UP001234178"/>
    </source>
</evidence>
<sequence length="137" mass="15449">MFMLLSLHMQGHVADGTAMKMNEIYVPLCQATIAVGVCNRAQSRSIVEWSVIDWGGQPENHAKYIGNDDSQLPTVVRILHELRFSLTSEHVIGMLKFCAVFDVPRCSEIISCLENRNRWNRKNKLSAEGISIKAFIT</sequence>
<accession>A0ABQ9YX18</accession>
<proteinExistence type="predicted"/>
<evidence type="ECO:0000313" key="1">
    <source>
        <dbReference type="EMBL" id="KAK4005192.1"/>
    </source>
</evidence>
<comment type="caution">
    <text evidence="1">The sequence shown here is derived from an EMBL/GenBank/DDBJ whole genome shotgun (WGS) entry which is preliminary data.</text>
</comment>
<dbReference type="EMBL" id="JAOYFB010000001">
    <property type="protein sequence ID" value="KAK4005192.1"/>
    <property type="molecule type" value="Genomic_DNA"/>
</dbReference>
<name>A0ABQ9YX18_9CRUS</name>
<organism evidence="1 2">
    <name type="scientific">Daphnia magna</name>
    <dbReference type="NCBI Taxonomy" id="35525"/>
    <lineage>
        <taxon>Eukaryota</taxon>
        <taxon>Metazoa</taxon>
        <taxon>Ecdysozoa</taxon>
        <taxon>Arthropoda</taxon>
        <taxon>Crustacea</taxon>
        <taxon>Branchiopoda</taxon>
        <taxon>Diplostraca</taxon>
        <taxon>Cladocera</taxon>
        <taxon>Anomopoda</taxon>
        <taxon>Daphniidae</taxon>
        <taxon>Daphnia</taxon>
    </lineage>
</organism>